<dbReference type="AlphaFoldDB" id="W0HR47"/>
<proteinExistence type="predicted"/>
<dbReference type="KEGG" id="pes:SOPEG_3183"/>
<organism evidence="1 2">
    <name type="scientific">Candidatus Sodalis pierantonii str. SOPE</name>
    <dbReference type="NCBI Taxonomy" id="2342"/>
    <lineage>
        <taxon>Bacteria</taxon>
        <taxon>Pseudomonadati</taxon>
        <taxon>Pseudomonadota</taxon>
        <taxon>Gammaproteobacteria</taxon>
        <taxon>Enterobacterales</taxon>
        <taxon>Bruguierivoracaceae</taxon>
        <taxon>Sodalis</taxon>
    </lineage>
</organism>
<dbReference type="STRING" id="2342.SOPEG_3183"/>
<dbReference type="HOGENOM" id="CLU_2859397_0_0_6"/>
<evidence type="ECO:0000313" key="2">
    <source>
        <dbReference type="Proteomes" id="UP000019025"/>
    </source>
</evidence>
<sequence length="64" mass="7032">MSCVPTIPIPIPLSVNTTLSKKRWIPKSAMRMKTKADLPAAGPRVLPFLHAFHRCASRFVTSSA</sequence>
<gene>
    <name evidence="1" type="primary">yaiA2</name>
    <name evidence="1" type="ORF">SOPEG_3183</name>
</gene>
<reference evidence="1 2" key="1">
    <citation type="journal article" date="2014" name="Genome Biol. Evol.">
        <title>Genome degeneration and adaptation in a nascent stage of symbiosis.</title>
        <authorList>
            <person name="Oakeson K.F."/>
            <person name="Gil R."/>
            <person name="Clayton A.L."/>
            <person name="Dunn D.M."/>
            <person name="von Niederhausern A.C."/>
            <person name="Hamil C."/>
            <person name="Aoyagi A."/>
            <person name="Duval B."/>
            <person name="Baca A."/>
            <person name="Silva F.J."/>
            <person name="Vallier A."/>
            <person name="Jackson D.G."/>
            <person name="Latorre A."/>
            <person name="Weiss R.B."/>
            <person name="Heddi A."/>
            <person name="Moya A."/>
            <person name="Dale C."/>
        </authorList>
    </citation>
    <scope>NUCLEOTIDE SEQUENCE [LARGE SCALE GENOMIC DNA]</scope>
    <source>
        <strain evidence="2">none</strain>
    </source>
</reference>
<keyword evidence="2" id="KW-1185">Reference proteome</keyword>
<accession>W0HR47</accession>
<dbReference type="EMBL" id="CP006568">
    <property type="protein sequence ID" value="AHF74603.1"/>
    <property type="molecule type" value="Genomic_DNA"/>
</dbReference>
<dbReference type="Proteomes" id="UP000019025">
    <property type="component" value="Chromosome"/>
</dbReference>
<protein>
    <submittedName>
        <fullName evidence="1">YaiA2</fullName>
    </submittedName>
</protein>
<name>W0HR47_9GAMM</name>
<evidence type="ECO:0000313" key="1">
    <source>
        <dbReference type="EMBL" id="AHF74603.1"/>
    </source>
</evidence>